<keyword evidence="1" id="KW-0472">Membrane</keyword>
<evidence type="ECO:0000313" key="2">
    <source>
        <dbReference type="EMBL" id="MDA3729899.1"/>
    </source>
</evidence>
<feature type="transmembrane region" description="Helical" evidence="1">
    <location>
        <begin position="313"/>
        <end position="331"/>
    </location>
</feature>
<keyword evidence="3" id="KW-1185">Reference proteome</keyword>
<name>A0AA42DJ43_9FIRM</name>
<dbReference type="Proteomes" id="UP001169242">
    <property type="component" value="Unassembled WGS sequence"/>
</dbReference>
<comment type="caution">
    <text evidence="2">The sequence shown here is derived from an EMBL/GenBank/DDBJ whole genome shotgun (WGS) entry which is preliminary data.</text>
</comment>
<sequence length="336" mass="38396">MVIKSELRKLIAFLFLGITFLGVIPFNVYADDFSTLSSGGYYKSVFDISADGYIYFGDDEHPNKEQYGIEISLQEPSISHSMVNIDVKLDYAMMMERKIDKFYLLCNNKIVDTFYPRYIEDSNGKIVQAGFYTIKPMNSAFIGSDLIFQVVAVEVNKIPADIGGLDGTKTEFAVMWSQRTGPHRFDELPVSDAMTHSLLGTIIELLRKMLNTLKDMVALLEKISKQIETMFTPSPEAQKELADAMKELTDKMPMNQIKDQLNSMKDTMNKTPLKKPGSEIVWGDSKDYFQIGIEFYLFDFTLMKPFIKPFRSLMSAMLWLGFFNFLLGYILPKLDI</sequence>
<evidence type="ECO:0000256" key="1">
    <source>
        <dbReference type="SAM" id="Phobius"/>
    </source>
</evidence>
<accession>A0AA42DJ43</accession>
<dbReference type="AlphaFoldDB" id="A0AA42DJ43"/>
<keyword evidence="1" id="KW-1133">Transmembrane helix</keyword>
<dbReference type="RefSeq" id="WP_271010669.1">
    <property type="nucleotide sequence ID" value="NZ_JAQIFT010000001.1"/>
</dbReference>
<gene>
    <name evidence="2" type="ORF">PBV87_00030</name>
</gene>
<dbReference type="EMBL" id="JAQIFT010000001">
    <property type="protein sequence ID" value="MDA3729899.1"/>
    <property type="molecule type" value="Genomic_DNA"/>
</dbReference>
<evidence type="ECO:0000313" key="3">
    <source>
        <dbReference type="Proteomes" id="UP001169242"/>
    </source>
</evidence>
<proteinExistence type="predicted"/>
<organism evidence="2 3">
    <name type="scientific">Holtiella tumoricola</name>
    <dbReference type="NCBI Taxonomy" id="3018743"/>
    <lineage>
        <taxon>Bacteria</taxon>
        <taxon>Bacillati</taxon>
        <taxon>Bacillota</taxon>
        <taxon>Clostridia</taxon>
        <taxon>Lachnospirales</taxon>
        <taxon>Cellulosilyticaceae</taxon>
        <taxon>Holtiella</taxon>
    </lineage>
</organism>
<keyword evidence="1" id="KW-0812">Transmembrane</keyword>
<reference evidence="2" key="1">
    <citation type="journal article" date="2023" name="Int. J. Syst. Evol. Microbiol.">
        <title>&lt;i&gt;Holtiella tumoricola&lt;/i&gt; gen. nov. sp. nov., isolated from a human clinical sample.</title>
        <authorList>
            <person name="Allen-Vercoe E."/>
            <person name="Daigneault M.C."/>
            <person name="Vancuren S.J."/>
            <person name="Cochrane K."/>
            <person name="O'Neal L.L."/>
            <person name="Sankaranarayanan K."/>
            <person name="Lawson P.A."/>
        </authorList>
    </citation>
    <scope>NUCLEOTIDE SEQUENCE</scope>
    <source>
        <strain evidence="2">CC70A</strain>
    </source>
</reference>
<protein>
    <submittedName>
        <fullName evidence="2">Uncharacterized protein</fullName>
    </submittedName>
</protein>